<evidence type="ECO:0000313" key="5">
    <source>
        <dbReference type="Proteomes" id="UP000197138"/>
    </source>
</evidence>
<sequence>MKLEILSGYRMASKTCSSVNRLCSIAVLAVLLIGAGFLGSLGAKLLISVALTSVVLLSTSLLFMSSKQNSSGQTKYVEPLEPKYEQCSAPMKEDRVAEEQEDCNGQFDDSLASESECINPSSTSEDSEVDWPLDRTPECSDGSISDEESLIEIAIPSGHYIVGRKEDPEHHKFYKKKMPDFFPDSVFQGNSLIDLLGEMNEEDNLIEIDISAGSIKCSRFGIKA</sequence>
<evidence type="ECO:0000313" key="3">
    <source>
        <dbReference type="EMBL" id="OWM62819.1"/>
    </source>
</evidence>
<accession>A0A218VR82</accession>
<keyword evidence="6" id="KW-1185">Reference proteome</keyword>
<reference evidence="3" key="2">
    <citation type="submission" date="2017-06" db="EMBL/GenBank/DDBJ databases">
        <title>The pomegranate genome and the genomics of punicalagin biosynthesis.</title>
        <authorList>
            <person name="Xu C."/>
        </authorList>
    </citation>
    <scope>NUCLEOTIDE SEQUENCE [LARGE SCALE GENOMIC DNA]</scope>
    <source>
        <tissue evidence="3">Fresh leaf</tissue>
    </source>
</reference>
<dbReference type="GeneID" id="116213196"/>
<evidence type="ECO:0000256" key="1">
    <source>
        <dbReference type="SAM" id="MobiDB-lite"/>
    </source>
</evidence>
<proteinExistence type="predicted"/>
<evidence type="ECO:0000256" key="2">
    <source>
        <dbReference type="SAM" id="Phobius"/>
    </source>
</evidence>
<dbReference type="OrthoDB" id="784738at2759"/>
<dbReference type="EMBL" id="MTKT01006319">
    <property type="protein sequence ID" value="OWM62819.1"/>
    <property type="molecule type" value="Genomic_DNA"/>
</dbReference>
<protein>
    <submittedName>
        <fullName evidence="3">Uncharacterized protein</fullName>
    </submittedName>
</protein>
<gene>
    <name evidence="3" type="ORF">CDL15_Pgr020113</name>
    <name evidence="4" type="ORF">CRG98_002847</name>
</gene>
<keyword evidence="2" id="KW-0472">Membrane</keyword>
<feature type="region of interest" description="Disordered" evidence="1">
    <location>
        <begin position="112"/>
        <end position="133"/>
    </location>
</feature>
<feature type="transmembrane region" description="Helical" evidence="2">
    <location>
        <begin position="21"/>
        <end position="39"/>
    </location>
</feature>
<feature type="transmembrane region" description="Helical" evidence="2">
    <location>
        <begin position="45"/>
        <end position="65"/>
    </location>
</feature>
<dbReference type="AlphaFoldDB" id="A0A218VR82"/>
<evidence type="ECO:0000313" key="4">
    <source>
        <dbReference type="EMBL" id="PKI76861.1"/>
    </source>
</evidence>
<organism evidence="3 5">
    <name type="scientific">Punica granatum</name>
    <name type="common">Pomegranate</name>
    <dbReference type="NCBI Taxonomy" id="22663"/>
    <lineage>
        <taxon>Eukaryota</taxon>
        <taxon>Viridiplantae</taxon>
        <taxon>Streptophyta</taxon>
        <taxon>Embryophyta</taxon>
        <taxon>Tracheophyta</taxon>
        <taxon>Spermatophyta</taxon>
        <taxon>Magnoliopsida</taxon>
        <taxon>eudicotyledons</taxon>
        <taxon>Gunneridae</taxon>
        <taxon>Pentapetalae</taxon>
        <taxon>rosids</taxon>
        <taxon>malvids</taxon>
        <taxon>Myrtales</taxon>
        <taxon>Lythraceae</taxon>
        <taxon>Punica</taxon>
    </lineage>
</organism>
<evidence type="ECO:0000313" key="6">
    <source>
        <dbReference type="Proteomes" id="UP000233551"/>
    </source>
</evidence>
<keyword evidence="2" id="KW-0812">Transmembrane</keyword>
<comment type="caution">
    <text evidence="3">The sequence shown here is derived from an EMBL/GenBank/DDBJ whole genome shotgun (WGS) entry which is preliminary data.</text>
</comment>
<keyword evidence="2" id="KW-1133">Transmembrane helix</keyword>
<reference evidence="4 6" key="3">
    <citation type="submission" date="2017-11" db="EMBL/GenBank/DDBJ databases">
        <title>De-novo sequencing of pomegranate (Punica granatum L.) genome.</title>
        <authorList>
            <person name="Akparov Z."/>
            <person name="Amiraslanov A."/>
            <person name="Hajiyeva S."/>
            <person name="Abbasov M."/>
            <person name="Kaur K."/>
            <person name="Hamwieh A."/>
            <person name="Solovyev V."/>
            <person name="Salamov A."/>
            <person name="Braich B."/>
            <person name="Kosarev P."/>
            <person name="Mahmoud A."/>
            <person name="Hajiyev E."/>
            <person name="Babayeva S."/>
            <person name="Izzatullayeva V."/>
            <person name="Mammadov A."/>
            <person name="Mammadov A."/>
            <person name="Sharifova S."/>
            <person name="Ojaghi J."/>
            <person name="Eynullazada K."/>
            <person name="Bayramov B."/>
            <person name="Abdulazimova A."/>
            <person name="Shahmuradov I."/>
        </authorList>
    </citation>
    <scope>NUCLEOTIDE SEQUENCE [LARGE SCALE GENOMIC DNA]</scope>
    <source>
        <strain evidence="4">AG2017</strain>
        <strain evidence="6">cv. AG2017</strain>
        <tissue evidence="4">Leaf</tissue>
    </source>
</reference>
<dbReference type="Proteomes" id="UP000197138">
    <property type="component" value="Unassembled WGS sequence"/>
</dbReference>
<name>A0A218VR82_PUNGR</name>
<dbReference type="Proteomes" id="UP000233551">
    <property type="component" value="Unassembled WGS sequence"/>
</dbReference>
<dbReference type="EMBL" id="PGOL01000108">
    <property type="protein sequence ID" value="PKI76861.1"/>
    <property type="molecule type" value="Genomic_DNA"/>
</dbReference>
<reference evidence="5" key="1">
    <citation type="journal article" date="2017" name="Plant J.">
        <title>The pomegranate (Punica granatum L.) genome and the genomics of punicalagin biosynthesis.</title>
        <authorList>
            <person name="Qin G."/>
            <person name="Xu C."/>
            <person name="Ming R."/>
            <person name="Tang H."/>
            <person name="Guyot R."/>
            <person name="Kramer E.M."/>
            <person name="Hu Y."/>
            <person name="Yi X."/>
            <person name="Qi Y."/>
            <person name="Xu X."/>
            <person name="Gao Z."/>
            <person name="Pan H."/>
            <person name="Jian J."/>
            <person name="Tian Y."/>
            <person name="Yue Z."/>
            <person name="Xu Y."/>
        </authorList>
    </citation>
    <scope>NUCLEOTIDE SEQUENCE [LARGE SCALE GENOMIC DNA]</scope>
    <source>
        <strain evidence="5">cv. Dabenzi</strain>
    </source>
</reference>
<feature type="compositionally biased region" description="Polar residues" evidence="1">
    <location>
        <begin position="112"/>
        <end position="124"/>
    </location>
</feature>
<dbReference type="PANTHER" id="PTHR35708">
    <property type="entry name" value="GB|AAD25831.1"/>
    <property type="match status" value="1"/>
</dbReference>
<dbReference type="PANTHER" id="PTHR35708:SF3">
    <property type="entry name" value="GB|AAD25831.1"/>
    <property type="match status" value="1"/>
</dbReference>